<evidence type="ECO:0000256" key="1">
    <source>
        <dbReference type="SAM" id="MobiDB-lite"/>
    </source>
</evidence>
<protein>
    <submittedName>
        <fullName evidence="2">Uncharacterized protein</fullName>
    </submittedName>
</protein>
<sequence length="187" mass="21284">MSRAAKLIALAKNAELVKDFEDVLDDSFEDPDFSDVSETDTSECRSTSGMESIFGSLSPEKECKQEGLLESVMKYLQKLDDDEVISNFVQSQCWINTLTPDKETVADNLNLVPDNPLDGGCLGFDCADVSEAHRRCRRHQQMSRPPARPRRQCRRRREERTAIQCEWESGCSEGDVAGYPDFFFWKL</sequence>
<evidence type="ECO:0000313" key="3">
    <source>
        <dbReference type="Proteomes" id="UP001152759"/>
    </source>
</evidence>
<proteinExistence type="predicted"/>
<name>A0A9P0A9L5_BEMTA</name>
<dbReference type="Proteomes" id="UP001152759">
    <property type="component" value="Chromosome 3"/>
</dbReference>
<reference evidence="2" key="1">
    <citation type="submission" date="2021-12" db="EMBL/GenBank/DDBJ databases">
        <authorList>
            <person name="King R."/>
        </authorList>
    </citation>
    <scope>NUCLEOTIDE SEQUENCE</scope>
</reference>
<accession>A0A9P0A9L5</accession>
<feature type="region of interest" description="Disordered" evidence="1">
    <location>
        <begin position="31"/>
        <end position="51"/>
    </location>
</feature>
<feature type="compositionally biased region" description="Acidic residues" evidence="1">
    <location>
        <begin position="31"/>
        <end position="41"/>
    </location>
</feature>
<dbReference type="AlphaFoldDB" id="A0A9P0A9L5"/>
<gene>
    <name evidence="2" type="ORF">BEMITA_LOCUS6693</name>
</gene>
<evidence type="ECO:0000313" key="2">
    <source>
        <dbReference type="EMBL" id="CAH0387718.1"/>
    </source>
</evidence>
<keyword evidence="3" id="KW-1185">Reference proteome</keyword>
<organism evidence="2 3">
    <name type="scientific">Bemisia tabaci</name>
    <name type="common">Sweetpotato whitefly</name>
    <name type="synonym">Aleurodes tabaci</name>
    <dbReference type="NCBI Taxonomy" id="7038"/>
    <lineage>
        <taxon>Eukaryota</taxon>
        <taxon>Metazoa</taxon>
        <taxon>Ecdysozoa</taxon>
        <taxon>Arthropoda</taxon>
        <taxon>Hexapoda</taxon>
        <taxon>Insecta</taxon>
        <taxon>Pterygota</taxon>
        <taxon>Neoptera</taxon>
        <taxon>Paraneoptera</taxon>
        <taxon>Hemiptera</taxon>
        <taxon>Sternorrhyncha</taxon>
        <taxon>Aleyrodoidea</taxon>
        <taxon>Aleyrodidae</taxon>
        <taxon>Aleyrodinae</taxon>
        <taxon>Bemisia</taxon>
    </lineage>
</organism>
<dbReference type="EMBL" id="OU963864">
    <property type="protein sequence ID" value="CAH0387718.1"/>
    <property type="molecule type" value="Genomic_DNA"/>
</dbReference>